<accession>A0AAD6JCX5</accession>
<evidence type="ECO:0000256" key="2">
    <source>
        <dbReference type="ARBA" id="ARBA00022884"/>
    </source>
</evidence>
<dbReference type="EMBL" id="JAPFFJ010000018">
    <property type="protein sequence ID" value="KAJ6401899.1"/>
    <property type="molecule type" value="Genomic_DNA"/>
</dbReference>
<dbReference type="Gene3D" id="3.30.70.330">
    <property type="match status" value="1"/>
</dbReference>
<organism evidence="6 7">
    <name type="scientific">Salix udensis</name>
    <dbReference type="NCBI Taxonomy" id="889485"/>
    <lineage>
        <taxon>Eukaryota</taxon>
        <taxon>Viridiplantae</taxon>
        <taxon>Streptophyta</taxon>
        <taxon>Embryophyta</taxon>
        <taxon>Tracheophyta</taxon>
        <taxon>Spermatophyta</taxon>
        <taxon>Magnoliopsida</taxon>
        <taxon>eudicotyledons</taxon>
        <taxon>Gunneridae</taxon>
        <taxon>Pentapetalae</taxon>
        <taxon>rosids</taxon>
        <taxon>fabids</taxon>
        <taxon>Malpighiales</taxon>
        <taxon>Salicaceae</taxon>
        <taxon>Saliceae</taxon>
        <taxon>Salix</taxon>
    </lineage>
</organism>
<keyword evidence="7" id="KW-1185">Reference proteome</keyword>
<dbReference type="CDD" id="cd12344">
    <property type="entry name" value="RRM1_SECp43_like"/>
    <property type="match status" value="1"/>
</dbReference>
<dbReference type="PROSITE" id="PS50102">
    <property type="entry name" value="RRM"/>
    <property type="match status" value="1"/>
</dbReference>
<evidence type="ECO:0000259" key="5">
    <source>
        <dbReference type="PROSITE" id="PS50102"/>
    </source>
</evidence>
<evidence type="ECO:0000313" key="7">
    <source>
        <dbReference type="Proteomes" id="UP001162972"/>
    </source>
</evidence>
<dbReference type="InterPro" id="IPR035979">
    <property type="entry name" value="RBD_domain_sf"/>
</dbReference>
<reference evidence="6 7" key="1">
    <citation type="journal article" date="2023" name="Int. J. Mol. Sci.">
        <title>De Novo Assembly and Annotation of 11 Diverse Shrub Willow (Salix) Genomes Reveals Novel Gene Organization in Sex-Linked Regions.</title>
        <authorList>
            <person name="Hyden B."/>
            <person name="Feng K."/>
            <person name="Yates T.B."/>
            <person name="Jawdy S."/>
            <person name="Cereghino C."/>
            <person name="Smart L.B."/>
            <person name="Muchero W."/>
        </authorList>
    </citation>
    <scope>NUCLEOTIDE SEQUENCE [LARGE SCALE GENOMIC DNA]</scope>
    <source>
        <tissue evidence="6">Shoot tip</tissue>
    </source>
</reference>
<proteinExistence type="predicted"/>
<evidence type="ECO:0000256" key="1">
    <source>
        <dbReference type="ARBA" id="ARBA00022664"/>
    </source>
</evidence>
<keyword evidence="2 3" id="KW-0694">RNA-binding</keyword>
<dbReference type="Proteomes" id="UP001162972">
    <property type="component" value="Chromosome 4"/>
</dbReference>
<dbReference type="PANTHER" id="PTHR47640">
    <property type="entry name" value="TRNA SELENOCYSTEINE 1-ASSOCIATED PROTEIN 1-RELATED-RELATED"/>
    <property type="match status" value="1"/>
</dbReference>
<feature type="compositionally biased region" description="Low complexity" evidence="4">
    <location>
        <begin position="14"/>
        <end position="32"/>
    </location>
</feature>
<keyword evidence="1" id="KW-0507">mRNA processing</keyword>
<feature type="region of interest" description="Disordered" evidence="4">
    <location>
        <begin position="1"/>
        <end position="55"/>
    </location>
</feature>
<dbReference type="InterPro" id="IPR050825">
    <property type="entry name" value="RBM42_RBP45_47-like"/>
</dbReference>
<comment type="caution">
    <text evidence="6">The sequence shown here is derived from an EMBL/GenBank/DDBJ whole genome shotgun (WGS) entry which is preliminary data.</text>
</comment>
<evidence type="ECO:0000313" key="6">
    <source>
        <dbReference type="EMBL" id="KAJ6401899.1"/>
    </source>
</evidence>
<feature type="compositionally biased region" description="Pro residues" evidence="4">
    <location>
        <begin position="33"/>
        <end position="46"/>
    </location>
</feature>
<protein>
    <recommendedName>
        <fullName evidence="5">RRM domain-containing protein</fullName>
    </recommendedName>
</protein>
<sequence>MMQQPGPGGAMLSQQQQQQPPQQYQQPPYMMMMPPPPMAHTQPPPQHMDMGQPPASADEVRTLWIGDLQYWMDENYIASCFAHTGEVASVKVIRNKQTSQIEGYGFIEFTSNGAAERDIADL</sequence>
<name>A0AAD6JCX5_9ROSI</name>
<dbReference type="AlphaFoldDB" id="A0AAD6JCX5"/>
<feature type="domain" description="RRM" evidence="5">
    <location>
        <begin position="61"/>
        <end position="122"/>
    </location>
</feature>
<gene>
    <name evidence="6" type="ORF">OIU84_014056</name>
</gene>
<dbReference type="SUPFAM" id="SSF54928">
    <property type="entry name" value="RNA-binding domain, RBD"/>
    <property type="match status" value="1"/>
</dbReference>
<dbReference type="GO" id="GO:0003729">
    <property type="term" value="F:mRNA binding"/>
    <property type="evidence" value="ECO:0007669"/>
    <property type="project" value="InterPro"/>
</dbReference>
<dbReference type="Pfam" id="PF00076">
    <property type="entry name" value="RRM_1"/>
    <property type="match status" value="1"/>
</dbReference>
<evidence type="ECO:0000256" key="4">
    <source>
        <dbReference type="SAM" id="MobiDB-lite"/>
    </source>
</evidence>
<dbReference type="GO" id="GO:0006397">
    <property type="term" value="P:mRNA processing"/>
    <property type="evidence" value="ECO:0007669"/>
    <property type="project" value="UniProtKB-KW"/>
</dbReference>
<dbReference type="InterPro" id="IPR012677">
    <property type="entry name" value="Nucleotide-bd_a/b_plait_sf"/>
</dbReference>
<evidence type="ECO:0000256" key="3">
    <source>
        <dbReference type="PROSITE-ProRule" id="PRU00176"/>
    </source>
</evidence>
<dbReference type="GO" id="GO:0005829">
    <property type="term" value="C:cytosol"/>
    <property type="evidence" value="ECO:0007669"/>
    <property type="project" value="TreeGrafter"/>
</dbReference>
<dbReference type="PANTHER" id="PTHR47640:SF48">
    <property type="entry name" value="POLYADENYLATE-BINDING PROTEIN RBP45B"/>
    <property type="match status" value="1"/>
</dbReference>
<dbReference type="InterPro" id="IPR000504">
    <property type="entry name" value="RRM_dom"/>
</dbReference>